<evidence type="ECO:0000259" key="6">
    <source>
        <dbReference type="Pfam" id="PF02518"/>
    </source>
</evidence>
<dbReference type="InterPro" id="IPR036890">
    <property type="entry name" value="HATPase_C_sf"/>
</dbReference>
<dbReference type="SUPFAM" id="SSF55874">
    <property type="entry name" value="ATPase domain of HSP90 chaperone/DNA topoisomerase II/histidine kinase"/>
    <property type="match status" value="1"/>
</dbReference>
<name>A0A7D4UK82_9MICO</name>
<dbReference type="GO" id="GO:0000160">
    <property type="term" value="P:phosphorelay signal transduction system"/>
    <property type="evidence" value="ECO:0007669"/>
    <property type="project" value="UniProtKB-KW"/>
</dbReference>
<proteinExistence type="predicted"/>
<organism evidence="7 8">
    <name type="scientific">Aquiluna borgnonia</name>
    <dbReference type="NCBI Taxonomy" id="2499157"/>
    <lineage>
        <taxon>Bacteria</taxon>
        <taxon>Bacillati</taxon>
        <taxon>Actinomycetota</taxon>
        <taxon>Actinomycetes</taxon>
        <taxon>Micrococcales</taxon>
        <taxon>Microbacteriaceae</taxon>
        <taxon>Luna cluster</taxon>
        <taxon>Luna-1 subcluster</taxon>
        <taxon>Aquiluna</taxon>
    </lineage>
</organism>
<dbReference type="Proteomes" id="UP000501003">
    <property type="component" value="Chromosome"/>
</dbReference>
<accession>A0A7D4UK82</accession>
<feature type="transmembrane region" description="Helical" evidence="5">
    <location>
        <begin position="119"/>
        <end position="140"/>
    </location>
</feature>
<evidence type="ECO:0000256" key="5">
    <source>
        <dbReference type="SAM" id="Phobius"/>
    </source>
</evidence>
<keyword evidence="5" id="KW-0472">Membrane</keyword>
<keyword evidence="8" id="KW-1185">Reference proteome</keyword>
<dbReference type="PANTHER" id="PTHR24421">
    <property type="entry name" value="NITRATE/NITRITE SENSOR PROTEIN NARX-RELATED"/>
    <property type="match status" value="1"/>
</dbReference>
<evidence type="ECO:0000256" key="3">
    <source>
        <dbReference type="ARBA" id="ARBA00023012"/>
    </source>
</evidence>
<keyword evidence="1" id="KW-0808">Transferase</keyword>
<protein>
    <recommendedName>
        <fullName evidence="6">Histidine kinase/HSP90-like ATPase domain-containing protein</fullName>
    </recommendedName>
</protein>
<evidence type="ECO:0000256" key="4">
    <source>
        <dbReference type="SAM" id="Coils"/>
    </source>
</evidence>
<evidence type="ECO:0000313" key="7">
    <source>
        <dbReference type="EMBL" id="QKJ25759.1"/>
    </source>
</evidence>
<keyword evidence="2" id="KW-0418">Kinase</keyword>
<dbReference type="AlphaFoldDB" id="A0A7D4UK82"/>
<feature type="coiled-coil region" evidence="4">
    <location>
        <begin position="151"/>
        <end position="178"/>
    </location>
</feature>
<keyword evidence="5" id="KW-0812">Transmembrane</keyword>
<dbReference type="PANTHER" id="PTHR24421:SF58">
    <property type="entry name" value="SIGNAL TRANSDUCTION HISTIDINE-PROTEIN KINASE_PHOSPHATASE UHPB"/>
    <property type="match status" value="1"/>
</dbReference>
<reference evidence="7 8" key="1">
    <citation type="submission" date="2020-05" db="EMBL/GenBank/DDBJ databases">
        <title>Aquirufa sp. strain 15G-AUS-rot a new Aquirufa species.</title>
        <authorList>
            <person name="Pitt A."/>
            <person name="Hahn M.W."/>
        </authorList>
    </citation>
    <scope>NUCLEOTIDE SEQUENCE [LARGE SCALE GENOMIC DNA]</scope>
    <source>
        <strain evidence="7 8">15G-AUS-rot</strain>
    </source>
</reference>
<feature type="transmembrane region" description="Helical" evidence="5">
    <location>
        <begin position="20"/>
        <end position="36"/>
    </location>
</feature>
<dbReference type="Gene3D" id="3.30.565.10">
    <property type="entry name" value="Histidine kinase-like ATPase, C-terminal domain"/>
    <property type="match status" value="1"/>
</dbReference>
<gene>
    <name evidence="7" type="ORF">HRU87_06255</name>
</gene>
<dbReference type="Pfam" id="PF02518">
    <property type="entry name" value="HATPase_c"/>
    <property type="match status" value="1"/>
</dbReference>
<keyword evidence="5" id="KW-1133">Transmembrane helix</keyword>
<dbReference type="KEGG" id="aqg:HRU87_06255"/>
<feature type="transmembrane region" description="Helical" evidence="5">
    <location>
        <begin position="83"/>
        <end position="107"/>
    </location>
</feature>
<evidence type="ECO:0000256" key="2">
    <source>
        <dbReference type="ARBA" id="ARBA00022777"/>
    </source>
</evidence>
<dbReference type="InterPro" id="IPR003594">
    <property type="entry name" value="HATPase_dom"/>
</dbReference>
<evidence type="ECO:0000313" key="8">
    <source>
        <dbReference type="Proteomes" id="UP000501003"/>
    </source>
</evidence>
<sequence>MLSAFKKYWSWLGPYPYNPWLIFIFFASIYFSRFLPGINQQPEGGARWIGGLVILLLAAFPSGIFALLAYFVQRYRIWPFNLFTYVLEVAIGQALLLPVSPIIALVLKNQLNLEFDAPVALNFSLFIASLGLVLGMLAIMHHAERTILDRLKSAAKLVAKLELEREGLIRADEELRQQTSSFLHDRVQSDLMIASLKLKSIAGSASAEVNEVIDRVIARLEQTRTIDIKDLVQVLAPNFEVAGFEQSVQVLAQTYRTSMNIGIWVDETSENLNKAKLLGVFRIIEQALLNALIHGPAKNVNVSFETDKEGDSRLEISDDGPGCSVEEIESGVGTAVIDSWVGILNGTKTIDTMPDHGYRLTVEFGSSKDHG</sequence>
<evidence type="ECO:0000256" key="1">
    <source>
        <dbReference type="ARBA" id="ARBA00022679"/>
    </source>
</evidence>
<dbReference type="GO" id="GO:0016301">
    <property type="term" value="F:kinase activity"/>
    <property type="evidence" value="ECO:0007669"/>
    <property type="project" value="UniProtKB-KW"/>
</dbReference>
<feature type="transmembrane region" description="Helical" evidence="5">
    <location>
        <begin position="48"/>
        <end position="71"/>
    </location>
</feature>
<keyword evidence="3" id="KW-0902">Two-component regulatory system</keyword>
<dbReference type="EMBL" id="CP054056">
    <property type="protein sequence ID" value="QKJ25759.1"/>
    <property type="molecule type" value="Genomic_DNA"/>
</dbReference>
<keyword evidence="4" id="KW-0175">Coiled coil</keyword>
<dbReference type="InterPro" id="IPR050482">
    <property type="entry name" value="Sensor_HK_TwoCompSys"/>
</dbReference>
<feature type="domain" description="Histidine kinase/HSP90-like ATPase" evidence="6">
    <location>
        <begin position="279"/>
        <end position="364"/>
    </location>
</feature>